<dbReference type="InterPro" id="IPR040607">
    <property type="entry name" value="ALP_N"/>
</dbReference>
<organism evidence="2 3">
    <name type="scientific">Paenibacillus antarcticus</name>
    <dbReference type="NCBI Taxonomy" id="253703"/>
    <lineage>
        <taxon>Bacteria</taxon>
        <taxon>Bacillati</taxon>
        <taxon>Bacillota</taxon>
        <taxon>Bacilli</taxon>
        <taxon>Bacillales</taxon>
        <taxon>Paenibacillaceae</taxon>
        <taxon>Paenibacillus</taxon>
    </lineage>
</organism>
<dbReference type="SUPFAM" id="SSF53067">
    <property type="entry name" value="Actin-like ATPase domain"/>
    <property type="match status" value="2"/>
</dbReference>
<dbReference type="Pfam" id="PF17989">
    <property type="entry name" value="ALP_N"/>
    <property type="match status" value="1"/>
</dbReference>
<dbReference type="Gene3D" id="3.30.420.40">
    <property type="match status" value="1"/>
</dbReference>
<name>A0A162MGK6_9BACL</name>
<evidence type="ECO:0000259" key="1">
    <source>
        <dbReference type="Pfam" id="PF17989"/>
    </source>
</evidence>
<gene>
    <name evidence="2" type="ORF">PBAT_02095</name>
</gene>
<evidence type="ECO:0000313" key="3">
    <source>
        <dbReference type="Proteomes" id="UP000077355"/>
    </source>
</evidence>
<dbReference type="AlphaFoldDB" id="A0A162MGK6"/>
<dbReference type="CDD" id="cd10227">
    <property type="entry name" value="ASKHA_NBD_ParM-like"/>
    <property type="match status" value="1"/>
</dbReference>
<dbReference type="OrthoDB" id="2677727at2"/>
<feature type="domain" description="Actin-like protein N-terminal" evidence="1">
    <location>
        <begin position="4"/>
        <end position="143"/>
    </location>
</feature>
<protein>
    <recommendedName>
        <fullName evidence="1">Actin-like protein N-terminal domain-containing protein</fullName>
    </recommendedName>
</protein>
<sequence length="262" mass="28404">MIAAIDAGNFETEFYDGNTFHKFLSAIGEYRERNLKSDGGIEFEYNGLRGFAGSLALLESEFVESQKGETKAHPDARLRVLLALHQYAEGTEHSIVVGQPISGHTEIEKKVIKEMLLGRHEMTVNGKKKTIIIKRCEVAAEGVSVGLLVPGGGVVRVIDIGSGTVNFGTVIDRKFNDKHSFTLGSGMETVRSTQPAAFARQIAIRALANGWKAGDTVYLCGGGAEVLSSHIKQFFTGATLIDGSPEFANVRAFHMIARKLYG</sequence>
<keyword evidence="3" id="KW-1185">Reference proteome</keyword>
<accession>A0A162MGK6</accession>
<reference evidence="2 3" key="1">
    <citation type="submission" date="2016-03" db="EMBL/GenBank/DDBJ databases">
        <title>Draft genome sequence of Paenibacillus antarcticus CECT 5836.</title>
        <authorList>
            <person name="Shin S.-K."/>
            <person name="Yi H."/>
        </authorList>
    </citation>
    <scope>NUCLEOTIDE SEQUENCE [LARGE SCALE GENOMIC DNA]</scope>
    <source>
        <strain evidence="2 3">CECT 5836</strain>
    </source>
</reference>
<evidence type="ECO:0000313" key="2">
    <source>
        <dbReference type="EMBL" id="OAB48445.1"/>
    </source>
</evidence>
<dbReference type="Proteomes" id="UP000077355">
    <property type="component" value="Unassembled WGS sequence"/>
</dbReference>
<dbReference type="InterPro" id="IPR043129">
    <property type="entry name" value="ATPase_NBD"/>
</dbReference>
<comment type="caution">
    <text evidence="2">The sequence shown here is derived from an EMBL/GenBank/DDBJ whole genome shotgun (WGS) entry which is preliminary data.</text>
</comment>
<proteinExistence type="predicted"/>
<dbReference type="EMBL" id="LVJI01000001">
    <property type="protein sequence ID" value="OAB48445.1"/>
    <property type="molecule type" value="Genomic_DNA"/>
</dbReference>
<dbReference type="RefSeq" id="WP_068646074.1">
    <property type="nucleotide sequence ID" value="NZ_CP043611.1"/>
</dbReference>